<proteinExistence type="predicted"/>
<dbReference type="EMBL" id="LNIX01000003">
    <property type="protein sequence ID" value="OXA58480.1"/>
    <property type="molecule type" value="Genomic_DNA"/>
</dbReference>
<evidence type="ECO:0000313" key="1">
    <source>
        <dbReference type="EMBL" id="OXA58480.1"/>
    </source>
</evidence>
<evidence type="ECO:0000313" key="2">
    <source>
        <dbReference type="Proteomes" id="UP000198287"/>
    </source>
</evidence>
<sequence length="223" mass="25259">MTMAQEEDDVKNYETDLSNQNISHCFAPSWFSCHFSPSTVSCVALKTLTFGLFRPYQYVAVLVKPDIIVWSSIIVQFFKKMEHCQVQALLKAILGLLLLNLSIVHVNSSPIQIEQASFQGFQPIVSTSSFQQQQPNIPHRGLNREATSSKAKPDNFVMNFQQLTRNGAEIVNVRPSRRTIFSTLMSPLISMREQAMSMLSTSLQGCQSGNSSMWCRFWGMFFN</sequence>
<dbReference type="Proteomes" id="UP000198287">
    <property type="component" value="Unassembled WGS sequence"/>
</dbReference>
<accession>A0A226EMG5</accession>
<name>A0A226EMG5_FOLCA</name>
<dbReference type="AlphaFoldDB" id="A0A226EMG5"/>
<protein>
    <submittedName>
        <fullName evidence="1">Uncharacterized protein</fullName>
    </submittedName>
</protein>
<organism evidence="1 2">
    <name type="scientific">Folsomia candida</name>
    <name type="common">Springtail</name>
    <dbReference type="NCBI Taxonomy" id="158441"/>
    <lineage>
        <taxon>Eukaryota</taxon>
        <taxon>Metazoa</taxon>
        <taxon>Ecdysozoa</taxon>
        <taxon>Arthropoda</taxon>
        <taxon>Hexapoda</taxon>
        <taxon>Collembola</taxon>
        <taxon>Entomobryomorpha</taxon>
        <taxon>Isotomoidea</taxon>
        <taxon>Isotomidae</taxon>
        <taxon>Proisotominae</taxon>
        <taxon>Folsomia</taxon>
    </lineage>
</organism>
<gene>
    <name evidence="1" type="ORF">Fcan01_07051</name>
</gene>
<keyword evidence="2" id="KW-1185">Reference proteome</keyword>
<reference evidence="1 2" key="1">
    <citation type="submission" date="2015-12" db="EMBL/GenBank/DDBJ databases">
        <title>The genome of Folsomia candida.</title>
        <authorList>
            <person name="Faddeeva A."/>
            <person name="Derks M.F."/>
            <person name="Anvar Y."/>
            <person name="Smit S."/>
            <person name="Van Straalen N."/>
            <person name="Roelofs D."/>
        </authorList>
    </citation>
    <scope>NUCLEOTIDE SEQUENCE [LARGE SCALE GENOMIC DNA]</scope>
    <source>
        <strain evidence="1 2">VU population</strain>
        <tissue evidence="1">Whole body</tissue>
    </source>
</reference>
<comment type="caution">
    <text evidence="1">The sequence shown here is derived from an EMBL/GenBank/DDBJ whole genome shotgun (WGS) entry which is preliminary data.</text>
</comment>